<name>A0A1G9ATN1_9PROT</name>
<evidence type="ECO:0000256" key="5">
    <source>
        <dbReference type="ARBA" id="ARBA00022801"/>
    </source>
</evidence>
<dbReference type="CDD" id="cd07723">
    <property type="entry name" value="hydroxyacylglutathione_hydrolase_MBL-fold"/>
    <property type="match status" value="1"/>
</dbReference>
<evidence type="ECO:0000256" key="6">
    <source>
        <dbReference type="ARBA" id="ARBA00022833"/>
    </source>
</evidence>
<evidence type="ECO:0000313" key="9">
    <source>
        <dbReference type="EMBL" id="SDK30696.1"/>
    </source>
</evidence>
<protein>
    <recommendedName>
        <fullName evidence="7">Hydroxyacylglutathione hydrolase</fullName>
        <ecNumber evidence="7">3.1.2.6</ecNumber>
    </recommendedName>
    <alternativeName>
        <fullName evidence="7">Glyoxalase II</fullName>
        <shortName evidence="7">Glx II</shortName>
    </alternativeName>
</protein>
<dbReference type="InterPro" id="IPR017782">
    <property type="entry name" value="Hydroxyacylglutathione_Hdrlase"/>
</dbReference>
<feature type="binding site" evidence="7">
    <location>
        <position position="54"/>
    </location>
    <ligand>
        <name>Zn(2+)</name>
        <dbReference type="ChEBI" id="CHEBI:29105"/>
        <label>1</label>
    </ligand>
</feature>
<dbReference type="UniPathway" id="UPA00619">
    <property type="reaction ID" value="UER00676"/>
</dbReference>
<evidence type="ECO:0000256" key="2">
    <source>
        <dbReference type="ARBA" id="ARBA00004963"/>
    </source>
</evidence>
<keyword evidence="4 7" id="KW-0479">Metal-binding</keyword>
<dbReference type="PANTHER" id="PTHR43705:SF1">
    <property type="entry name" value="HYDROXYACYLGLUTATHIONE HYDROLASE GLOB"/>
    <property type="match status" value="1"/>
</dbReference>
<dbReference type="Pfam" id="PF16123">
    <property type="entry name" value="HAGH_C"/>
    <property type="match status" value="1"/>
</dbReference>
<dbReference type="InterPro" id="IPR032282">
    <property type="entry name" value="HAGH_C"/>
</dbReference>
<proteinExistence type="inferred from homology"/>
<dbReference type="STRING" id="492660.SAMN05192566_0812"/>
<dbReference type="EC" id="3.1.2.6" evidence="7"/>
<dbReference type="Proteomes" id="UP000198629">
    <property type="component" value="Unassembled WGS sequence"/>
</dbReference>
<evidence type="ECO:0000256" key="3">
    <source>
        <dbReference type="ARBA" id="ARBA00006759"/>
    </source>
</evidence>
<dbReference type="GO" id="GO:0046872">
    <property type="term" value="F:metal ion binding"/>
    <property type="evidence" value="ECO:0007669"/>
    <property type="project" value="UniProtKB-KW"/>
</dbReference>
<reference evidence="10" key="1">
    <citation type="submission" date="2016-10" db="EMBL/GenBank/DDBJ databases">
        <authorList>
            <person name="Varghese N."/>
            <person name="Submissions S."/>
        </authorList>
    </citation>
    <scope>NUCLEOTIDE SEQUENCE [LARGE SCALE GENOMIC DNA]</scope>
    <source>
        <strain evidence="10">CBMB127</strain>
    </source>
</reference>
<evidence type="ECO:0000256" key="1">
    <source>
        <dbReference type="ARBA" id="ARBA00001623"/>
    </source>
</evidence>
<dbReference type="GO" id="GO:0019243">
    <property type="term" value="P:methylglyoxal catabolic process to D-lactate via S-lactoyl-glutathione"/>
    <property type="evidence" value="ECO:0007669"/>
    <property type="project" value="UniProtKB-UniRule"/>
</dbReference>
<dbReference type="HAMAP" id="MF_01374">
    <property type="entry name" value="Glyoxalase_2"/>
    <property type="match status" value="1"/>
</dbReference>
<gene>
    <name evidence="7" type="primary">gloB</name>
    <name evidence="9" type="ORF">SAMN05192566_0812</name>
</gene>
<dbReference type="AlphaFoldDB" id="A0A1G9ATN1"/>
<dbReference type="NCBIfam" id="TIGR03413">
    <property type="entry name" value="GSH_gloB"/>
    <property type="match status" value="1"/>
</dbReference>
<dbReference type="RefSeq" id="WP_342670198.1">
    <property type="nucleotide sequence ID" value="NZ_FNFX01000002.1"/>
</dbReference>
<dbReference type="GO" id="GO:0004416">
    <property type="term" value="F:hydroxyacylglutathione hydrolase activity"/>
    <property type="evidence" value="ECO:0007669"/>
    <property type="project" value="UniProtKB-UniRule"/>
</dbReference>
<feature type="binding site" evidence="7">
    <location>
        <position position="132"/>
    </location>
    <ligand>
        <name>Zn(2+)</name>
        <dbReference type="ChEBI" id="CHEBI:29105"/>
        <label>2</label>
    </ligand>
</feature>
<feature type="binding site" evidence="7">
    <location>
        <position position="57"/>
    </location>
    <ligand>
        <name>Zn(2+)</name>
        <dbReference type="ChEBI" id="CHEBI:29105"/>
        <label>2</label>
    </ligand>
</feature>
<comment type="catalytic activity">
    <reaction evidence="1 7">
        <text>an S-(2-hydroxyacyl)glutathione + H2O = a 2-hydroxy carboxylate + glutathione + H(+)</text>
        <dbReference type="Rhea" id="RHEA:21864"/>
        <dbReference type="ChEBI" id="CHEBI:15377"/>
        <dbReference type="ChEBI" id="CHEBI:15378"/>
        <dbReference type="ChEBI" id="CHEBI:57925"/>
        <dbReference type="ChEBI" id="CHEBI:58896"/>
        <dbReference type="ChEBI" id="CHEBI:71261"/>
        <dbReference type="EC" id="3.1.2.6"/>
    </reaction>
</comment>
<organism evidence="9 10">
    <name type="scientific">Methylophilus rhizosphaerae</name>
    <dbReference type="NCBI Taxonomy" id="492660"/>
    <lineage>
        <taxon>Bacteria</taxon>
        <taxon>Pseudomonadati</taxon>
        <taxon>Pseudomonadota</taxon>
        <taxon>Betaproteobacteria</taxon>
        <taxon>Nitrosomonadales</taxon>
        <taxon>Methylophilaceae</taxon>
        <taxon>Methylophilus</taxon>
    </lineage>
</organism>
<evidence type="ECO:0000256" key="4">
    <source>
        <dbReference type="ARBA" id="ARBA00022723"/>
    </source>
</evidence>
<evidence type="ECO:0000313" key="10">
    <source>
        <dbReference type="Proteomes" id="UP000198629"/>
    </source>
</evidence>
<dbReference type="PIRSF" id="PIRSF005457">
    <property type="entry name" value="Glx"/>
    <property type="match status" value="1"/>
</dbReference>
<evidence type="ECO:0000259" key="8">
    <source>
        <dbReference type="SMART" id="SM00849"/>
    </source>
</evidence>
<feature type="binding site" evidence="7">
    <location>
        <position position="114"/>
    </location>
    <ligand>
        <name>Zn(2+)</name>
        <dbReference type="ChEBI" id="CHEBI:29105"/>
        <label>1</label>
    </ligand>
</feature>
<feature type="binding site" evidence="7">
    <location>
        <position position="52"/>
    </location>
    <ligand>
        <name>Zn(2+)</name>
        <dbReference type="ChEBI" id="CHEBI:29105"/>
        <label>1</label>
    </ligand>
</feature>
<dbReference type="SMART" id="SM00849">
    <property type="entry name" value="Lactamase_B"/>
    <property type="match status" value="1"/>
</dbReference>
<dbReference type="InterPro" id="IPR050110">
    <property type="entry name" value="Glyoxalase_II_hydrolase"/>
</dbReference>
<dbReference type="EMBL" id="FNFX01000002">
    <property type="protein sequence ID" value="SDK30696.1"/>
    <property type="molecule type" value="Genomic_DNA"/>
</dbReference>
<dbReference type="Gene3D" id="3.60.15.10">
    <property type="entry name" value="Ribonuclease Z/Hydroxyacylglutathione hydrolase-like"/>
    <property type="match status" value="1"/>
</dbReference>
<keyword evidence="5 7" id="KW-0378">Hydrolase</keyword>
<comment type="similarity">
    <text evidence="3 7">Belongs to the metallo-beta-lactamase superfamily. Glyoxalase II family.</text>
</comment>
<keyword evidence="10" id="KW-1185">Reference proteome</keyword>
<comment type="function">
    <text evidence="7">Thiolesterase that catalyzes the hydrolysis of S-D-lactoyl-glutathione to form glutathione and D-lactic acid.</text>
</comment>
<comment type="subunit">
    <text evidence="7">Monomer.</text>
</comment>
<feature type="binding site" evidence="7">
    <location>
        <position position="56"/>
    </location>
    <ligand>
        <name>Zn(2+)</name>
        <dbReference type="ChEBI" id="CHEBI:29105"/>
        <label>2</label>
    </ligand>
</feature>
<accession>A0A1G9ATN1</accession>
<keyword evidence="6 7" id="KW-0862">Zinc</keyword>
<evidence type="ECO:0000256" key="7">
    <source>
        <dbReference type="HAMAP-Rule" id="MF_01374"/>
    </source>
</evidence>
<dbReference type="SUPFAM" id="SSF56281">
    <property type="entry name" value="Metallo-hydrolase/oxidoreductase"/>
    <property type="match status" value="1"/>
</dbReference>
<feature type="binding site" evidence="7">
    <location>
        <position position="170"/>
    </location>
    <ligand>
        <name>Zn(2+)</name>
        <dbReference type="ChEBI" id="CHEBI:29105"/>
        <label>2</label>
    </ligand>
</feature>
<comment type="cofactor">
    <cofactor evidence="7">
        <name>Zn(2+)</name>
        <dbReference type="ChEBI" id="CHEBI:29105"/>
    </cofactor>
    <text evidence="7">Binds 2 Zn(2+) ions per subunit.</text>
</comment>
<feature type="binding site" evidence="7">
    <location>
        <position position="132"/>
    </location>
    <ligand>
        <name>Zn(2+)</name>
        <dbReference type="ChEBI" id="CHEBI:29105"/>
        <label>1</label>
    </ligand>
</feature>
<dbReference type="PANTHER" id="PTHR43705">
    <property type="entry name" value="HYDROXYACYLGLUTATHIONE HYDROLASE"/>
    <property type="match status" value="1"/>
</dbReference>
<dbReference type="InterPro" id="IPR001279">
    <property type="entry name" value="Metallo-B-lactamas"/>
</dbReference>
<comment type="pathway">
    <text evidence="2 7">Secondary metabolite metabolism; methylglyoxal degradation; (R)-lactate from methylglyoxal: step 2/2.</text>
</comment>
<sequence>MQITPLPAFSDNYLWLIHAGQHALIVDPGDAEVVEKALHANGYQLDGILLTHHHADHTGGAAALQQHWNCPIYAPASAHPAYRALNATRVKDDDIIHFAGLPSLSCKVMTLPGHTLDHIAFYINDQHLFSGDVLFGAGCGRLFEGSPLQMYTSLQEIAALPAGTLIYPAHEYTAHNIAFALTIEPDNKDLQQRAQDTAILRQQQQPTLPTTLALEKATNPFLRCDALATQPGFHDWPPLDIFTEVRAQRNVF</sequence>
<dbReference type="InterPro" id="IPR036866">
    <property type="entry name" value="RibonucZ/Hydroxyglut_hydro"/>
</dbReference>
<dbReference type="InterPro" id="IPR035680">
    <property type="entry name" value="Clx_II_MBL"/>
</dbReference>
<dbReference type="Pfam" id="PF00753">
    <property type="entry name" value="Lactamase_B"/>
    <property type="match status" value="1"/>
</dbReference>
<feature type="domain" description="Metallo-beta-lactamase" evidence="8">
    <location>
        <begin position="11"/>
        <end position="170"/>
    </location>
</feature>